<dbReference type="SUPFAM" id="SSF81321">
    <property type="entry name" value="Family A G protein-coupled receptor-like"/>
    <property type="match status" value="1"/>
</dbReference>
<feature type="transmembrane region" description="Helical" evidence="1">
    <location>
        <begin position="200"/>
        <end position="221"/>
    </location>
</feature>
<organism evidence="2 3">
    <name type="scientific">Globodera pallida</name>
    <name type="common">Potato cyst nematode worm</name>
    <name type="synonym">Heterodera pallida</name>
    <dbReference type="NCBI Taxonomy" id="36090"/>
    <lineage>
        <taxon>Eukaryota</taxon>
        <taxon>Metazoa</taxon>
        <taxon>Ecdysozoa</taxon>
        <taxon>Nematoda</taxon>
        <taxon>Chromadorea</taxon>
        <taxon>Rhabditida</taxon>
        <taxon>Tylenchina</taxon>
        <taxon>Tylenchomorpha</taxon>
        <taxon>Tylenchoidea</taxon>
        <taxon>Heteroderidae</taxon>
        <taxon>Heteroderinae</taxon>
        <taxon>Globodera</taxon>
    </lineage>
</organism>
<dbReference type="PANTHER" id="PTHR21643">
    <property type="entry name" value="G-PROTEIN COUPLED RECEPTORS FAMILY 1 PROFILE DOMAIN-CONTAINING PROTEIN-RELATED"/>
    <property type="match status" value="1"/>
</dbReference>
<dbReference type="GO" id="GO:0008188">
    <property type="term" value="F:neuropeptide receptor activity"/>
    <property type="evidence" value="ECO:0007669"/>
    <property type="project" value="InterPro"/>
</dbReference>
<name>A0A183C8U3_GLOPA</name>
<proteinExistence type="predicted"/>
<protein>
    <submittedName>
        <fullName evidence="3">7TM_GPCR_Srx domain-containing protein</fullName>
    </submittedName>
</protein>
<accession>A0A183C8U3</accession>
<evidence type="ECO:0000256" key="1">
    <source>
        <dbReference type="SAM" id="Phobius"/>
    </source>
</evidence>
<feature type="transmembrane region" description="Helical" evidence="1">
    <location>
        <begin position="127"/>
        <end position="150"/>
    </location>
</feature>
<evidence type="ECO:0000313" key="3">
    <source>
        <dbReference type="WBParaSite" id="GPLIN_000928900"/>
    </source>
</evidence>
<dbReference type="Gene3D" id="1.20.1070.10">
    <property type="entry name" value="Rhodopsin 7-helix transmembrane proteins"/>
    <property type="match status" value="1"/>
</dbReference>
<dbReference type="PANTHER" id="PTHR21643:SF3">
    <property type="entry name" value="G-PROTEIN COUPLED RECEPTORS FAMILY 1 PROFILE DOMAIN-CONTAINING PROTEIN"/>
    <property type="match status" value="1"/>
</dbReference>
<dbReference type="Proteomes" id="UP000050741">
    <property type="component" value="Unassembled WGS sequence"/>
</dbReference>
<evidence type="ECO:0000313" key="2">
    <source>
        <dbReference type="Proteomes" id="UP000050741"/>
    </source>
</evidence>
<reference evidence="3" key="2">
    <citation type="submission" date="2016-06" db="UniProtKB">
        <authorList>
            <consortium name="WormBaseParasite"/>
        </authorList>
    </citation>
    <scope>IDENTIFICATION</scope>
</reference>
<dbReference type="CDD" id="cd00637">
    <property type="entry name" value="7tm_classA_rhodopsin-like"/>
    <property type="match status" value="1"/>
</dbReference>
<dbReference type="WBParaSite" id="GPLIN_000928900">
    <property type="protein sequence ID" value="GPLIN_000928900"/>
    <property type="gene ID" value="GPLIN_000928900"/>
</dbReference>
<keyword evidence="1" id="KW-1133">Transmembrane helix</keyword>
<sequence>MRKPYFEFRFGTKAFATNVTRALLRGKRLNSSNLFDQFIVSYFTPNSSLFRAHLPAKRGAIIAAGASDDAIECLARGLCPFEVTDNETVDQHNPAVAEAAEHQTEEALQNCFESEGFVKFQFTVDDLLLAATTASTFFNVLVIICAFRLFKRSGDTMHVFIISKECDMTFGDLLLTVFCHPNEFLIRKHEFLRHVGLCSIIHFCNWIGLAVSGLSLTLLNVDKLIYFRWPLSYERTMSCYSGRD</sequence>
<keyword evidence="1" id="KW-0812">Transmembrane</keyword>
<keyword evidence="2" id="KW-1185">Reference proteome</keyword>
<keyword evidence="1" id="KW-0472">Membrane</keyword>
<dbReference type="InterPro" id="IPR039952">
    <property type="entry name" value="Aex-2"/>
</dbReference>
<dbReference type="AlphaFoldDB" id="A0A183C8U3"/>
<reference evidence="2" key="1">
    <citation type="submission" date="2014-05" db="EMBL/GenBank/DDBJ databases">
        <title>The genome and life-stage specific transcriptomes of Globodera pallida elucidate key aspects of plant parasitism by a cyst nematode.</title>
        <authorList>
            <person name="Cotton J.A."/>
            <person name="Lilley C.J."/>
            <person name="Jones L.M."/>
            <person name="Kikuchi T."/>
            <person name="Reid A.J."/>
            <person name="Thorpe P."/>
            <person name="Tsai I.J."/>
            <person name="Beasley H."/>
            <person name="Blok V."/>
            <person name="Cock P.J.A."/>
            <person name="Van den Akker S.E."/>
            <person name="Holroyd N."/>
            <person name="Hunt M."/>
            <person name="Mantelin S."/>
            <person name="Naghra H."/>
            <person name="Pain A."/>
            <person name="Palomares-Rius J.E."/>
            <person name="Zarowiecki M."/>
            <person name="Berriman M."/>
            <person name="Jones J.T."/>
            <person name="Urwin P.E."/>
        </authorList>
    </citation>
    <scope>NUCLEOTIDE SEQUENCE [LARGE SCALE GENOMIC DNA]</scope>
    <source>
        <strain evidence="2">Lindley</strain>
    </source>
</reference>